<dbReference type="InterPro" id="IPR036378">
    <property type="entry name" value="FAS1_dom_sf"/>
</dbReference>
<accession>A0A8S3YH50</accession>
<evidence type="ECO:0000256" key="3">
    <source>
        <dbReference type="ARBA" id="ARBA00022692"/>
    </source>
</evidence>
<keyword evidence="2" id="KW-0245">EGF-like domain</keyword>
<evidence type="ECO:0000259" key="8">
    <source>
        <dbReference type="PROSITE" id="PS50213"/>
    </source>
</evidence>
<keyword evidence="4" id="KW-1133">Transmembrane helix</keyword>
<dbReference type="Pfam" id="PF12947">
    <property type="entry name" value="EGF_3"/>
    <property type="match status" value="1"/>
</dbReference>
<proteinExistence type="predicted"/>
<evidence type="ECO:0000256" key="1">
    <source>
        <dbReference type="ARBA" id="ARBA00004167"/>
    </source>
</evidence>
<feature type="non-terminal residue" evidence="9">
    <location>
        <position position="266"/>
    </location>
</feature>
<evidence type="ECO:0000256" key="5">
    <source>
        <dbReference type="ARBA" id="ARBA00023136"/>
    </source>
</evidence>
<gene>
    <name evidence="9" type="ORF">CUNI_LOCUS1452</name>
</gene>
<sequence length="266" mass="30374">YHCVCKTGYRGNGLVCELFDLCVENNGGCHPKAQCTFIKELERKCTCPEVMTGDGFTCLGTIAEEVKKHPDLLRIFLFMEDVNPSNMILDTMNTTFTFFAPSDSALSSFFESTKKQTTADYWRQEENVLSFLNFHTIYNDFTTDDMLAFDGVIKRYPTLYDGFSLRIVNTNKSLHIFANHSKYAVIKEANIPAFNGYFHIIDQVLEPFLPDQQAPSLNDTLSSRPEYGLFYEALKKTNLLETVSALNEYTLFVLSNKNFKEIGRKP</sequence>
<dbReference type="AlphaFoldDB" id="A0A8S3YH50"/>
<dbReference type="SMART" id="SM00554">
    <property type="entry name" value="FAS1"/>
    <property type="match status" value="1"/>
</dbReference>
<keyword evidence="3" id="KW-0812">Transmembrane</keyword>
<dbReference type="EMBL" id="CAJHNH020000180">
    <property type="protein sequence ID" value="CAG5115894.1"/>
    <property type="molecule type" value="Genomic_DNA"/>
</dbReference>
<feature type="domain" description="FAS1" evidence="8">
    <location>
        <begin position="59"/>
        <end position="205"/>
    </location>
</feature>
<evidence type="ECO:0000313" key="9">
    <source>
        <dbReference type="EMBL" id="CAG5115894.1"/>
    </source>
</evidence>
<dbReference type="InterPro" id="IPR024731">
    <property type="entry name" value="NELL2-like_EGF"/>
</dbReference>
<dbReference type="Proteomes" id="UP000678393">
    <property type="component" value="Unassembled WGS sequence"/>
</dbReference>
<evidence type="ECO:0000256" key="2">
    <source>
        <dbReference type="ARBA" id="ARBA00022536"/>
    </source>
</evidence>
<reference evidence="9" key="1">
    <citation type="submission" date="2021-04" db="EMBL/GenBank/DDBJ databases">
        <authorList>
            <consortium name="Molecular Ecology Group"/>
        </authorList>
    </citation>
    <scope>NUCLEOTIDE SEQUENCE</scope>
</reference>
<dbReference type="PANTHER" id="PTHR24038">
    <property type="entry name" value="STABILIN"/>
    <property type="match status" value="1"/>
</dbReference>
<name>A0A8S3YH50_9EUPU</name>
<dbReference type="Pfam" id="PF02469">
    <property type="entry name" value="Fasciclin"/>
    <property type="match status" value="1"/>
</dbReference>
<evidence type="ECO:0000256" key="6">
    <source>
        <dbReference type="ARBA" id="ARBA00023157"/>
    </source>
</evidence>
<dbReference type="OrthoDB" id="286301at2759"/>
<dbReference type="GO" id="GO:0016020">
    <property type="term" value="C:membrane"/>
    <property type="evidence" value="ECO:0007669"/>
    <property type="project" value="UniProtKB-SubCell"/>
</dbReference>
<feature type="non-terminal residue" evidence="9">
    <location>
        <position position="1"/>
    </location>
</feature>
<keyword evidence="6" id="KW-1015">Disulfide bond</keyword>
<dbReference type="Gene3D" id="2.10.25.10">
    <property type="entry name" value="Laminin"/>
    <property type="match status" value="1"/>
</dbReference>
<dbReference type="InterPro" id="IPR000742">
    <property type="entry name" value="EGF"/>
</dbReference>
<protein>
    <recommendedName>
        <fullName evidence="8">FAS1 domain-containing protein</fullName>
    </recommendedName>
</protein>
<dbReference type="SUPFAM" id="SSF82153">
    <property type="entry name" value="FAS1 domain"/>
    <property type="match status" value="2"/>
</dbReference>
<keyword evidence="7" id="KW-0325">Glycoprotein</keyword>
<evidence type="ECO:0000256" key="4">
    <source>
        <dbReference type="ARBA" id="ARBA00022989"/>
    </source>
</evidence>
<dbReference type="PANTHER" id="PTHR24038:SF11">
    <property type="entry name" value="INTEGRIN BETA-LIKE PROTEIN E"/>
    <property type="match status" value="1"/>
</dbReference>
<comment type="subcellular location">
    <subcellularLocation>
        <location evidence="1">Membrane</location>
        <topology evidence="1">Single-pass membrane protein</topology>
    </subcellularLocation>
</comment>
<keyword evidence="10" id="KW-1185">Reference proteome</keyword>
<feature type="domain" description="FAS1" evidence="8">
    <location>
        <begin position="214"/>
        <end position="266"/>
    </location>
</feature>
<keyword evidence="5" id="KW-0472">Membrane</keyword>
<dbReference type="InterPro" id="IPR000782">
    <property type="entry name" value="FAS1_domain"/>
</dbReference>
<dbReference type="PROSITE" id="PS50213">
    <property type="entry name" value="FAS1"/>
    <property type="match status" value="2"/>
</dbReference>
<evidence type="ECO:0000256" key="7">
    <source>
        <dbReference type="ARBA" id="ARBA00023180"/>
    </source>
</evidence>
<evidence type="ECO:0000313" key="10">
    <source>
        <dbReference type="Proteomes" id="UP000678393"/>
    </source>
</evidence>
<dbReference type="Gene3D" id="2.30.180.10">
    <property type="entry name" value="FAS1 domain"/>
    <property type="match status" value="2"/>
</dbReference>
<comment type="caution">
    <text evidence="9">The sequence shown here is derived from an EMBL/GenBank/DDBJ whole genome shotgun (WGS) entry which is preliminary data.</text>
</comment>
<dbReference type="PROSITE" id="PS01186">
    <property type="entry name" value="EGF_2"/>
    <property type="match status" value="1"/>
</dbReference>
<organism evidence="9 10">
    <name type="scientific">Candidula unifasciata</name>
    <dbReference type="NCBI Taxonomy" id="100452"/>
    <lineage>
        <taxon>Eukaryota</taxon>
        <taxon>Metazoa</taxon>
        <taxon>Spiralia</taxon>
        <taxon>Lophotrochozoa</taxon>
        <taxon>Mollusca</taxon>
        <taxon>Gastropoda</taxon>
        <taxon>Heterobranchia</taxon>
        <taxon>Euthyneura</taxon>
        <taxon>Panpulmonata</taxon>
        <taxon>Eupulmonata</taxon>
        <taxon>Stylommatophora</taxon>
        <taxon>Helicina</taxon>
        <taxon>Helicoidea</taxon>
        <taxon>Geomitridae</taxon>
        <taxon>Candidula</taxon>
    </lineage>
</organism>